<dbReference type="PANTHER" id="PTHR30050:SF4">
    <property type="entry name" value="ATP-BINDING PROTEIN RV3427C IN INSERTION SEQUENCE-RELATED"/>
    <property type="match status" value="1"/>
</dbReference>
<evidence type="ECO:0000313" key="4">
    <source>
        <dbReference type="Proteomes" id="UP000008922"/>
    </source>
</evidence>
<dbReference type="AlphaFoldDB" id="E8N2B4"/>
<dbReference type="KEGG" id="atm:ANT_06860"/>
<dbReference type="OrthoDB" id="9776217at2"/>
<gene>
    <name evidence="3" type="ordered locus">ANT_06860</name>
</gene>
<keyword evidence="4" id="KW-1185">Reference proteome</keyword>
<dbReference type="SMART" id="SM00382">
    <property type="entry name" value="AAA"/>
    <property type="match status" value="2"/>
</dbReference>
<dbReference type="SUPFAM" id="SSF52540">
    <property type="entry name" value="P-loop containing nucleoside triphosphate hydrolases"/>
    <property type="match status" value="2"/>
</dbReference>
<dbReference type="CDD" id="cd00009">
    <property type="entry name" value="AAA"/>
    <property type="match status" value="2"/>
</dbReference>
<dbReference type="PANTHER" id="PTHR30050">
    <property type="entry name" value="CHROMOSOMAL REPLICATION INITIATOR PROTEIN DNAA"/>
    <property type="match status" value="1"/>
</dbReference>
<dbReference type="Proteomes" id="UP000008922">
    <property type="component" value="Chromosome"/>
</dbReference>
<protein>
    <recommendedName>
        <fullName evidence="2">AAA+ ATPase domain-containing protein</fullName>
    </recommendedName>
</protein>
<evidence type="ECO:0000259" key="2">
    <source>
        <dbReference type="SMART" id="SM00382"/>
    </source>
</evidence>
<dbReference type="Pfam" id="PF01695">
    <property type="entry name" value="IstB_IS21"/>
    <property type="match status" value="2"/>
</dbReference>
<dbReference type="InterPro" id="IPR003593">
    <property type="entry name" value="AAA+_ATPase"/>
</dbReference>
<evidence type="ECO:0000256" key="1">
    <source>
        <dbReference type="SAM" id="MobiDB-lite"/>
    </source>
</evidence>
<dbReference type="EMBL" id="AP012029">
    <property type="protein sequence ID" value="BAJ62720.1"/>
    <property type="molecule type" value="Genomic_DNA"/>
</dbReference>
<reference evidence="3 4" key="1">
    <citation type="submission" date="2010-12" db="EMBL/GenBank/DDBJ databases">
        <title>Whole genome sequence of Anaerolinea thermophila UNI-1.</title>
        <authorList>
            <person name="Narita-Yamada S."/>
            <person name="Kishi E."/>
            <person name="Watanabe Y."/>
            <person name="Takasaki K."/>
            <person name="Ankai A."/>
            <person name="Oguchi A."/>
            <person name="Fukui S."/>
            <person name="Takahashi M."/>
            <person name="Yashiro I."/>
            <person name="Hosoyama A."/>
            <person name="Sekiguchi Y."/>
            <person name="Hanada S."/>
            <person name="Fujita N."/>
        </authorList>
    </citation>
    <scope>NUCLEOTIDE SEQUENCE [LARGE SCALE GENOMIC DNA]</scope>
    <source>
        <strain evidence="4">DSM 14523 / JCM 11388 / NBRC 100420 / UNI-1</strain>
    </source>
</reference>
<name>E8N2B4_ANATU</name>
<feature type="domain" description="AAA+ ATPase" evidence="2">
    <location>
        <begin position="128"/>
        <end position="257"/>
    </location>
</feature>
<feature type="domain" description="AAA+ ATPase" evidence="2">
    <location>
        <begin position="320"/>
        <end position="446"/>
    </location>
</feature>
<accession>E8N2B4</accession>
<dbReference type="STRING" id="926569.ANT_06860"/>
<organism evidence="3 4">
    <name type="scientific">Anaerolinea thermophila (strain DSM 14523 / JCM 11388 / NBRC 100420 / UNI-1)</name>
    <dbReference type="NCBI Taxonomy" id="926569"/>
    <lineage>
        <taxon>Bacteria</taxon>
        <taxon>Bacillati</taxon>
        <taxon>Chloroflexota</taxon>
        <taxon>Anaerolineae</taxon>
        <taxon>Anaerolineales</taxon>
        <taxon>Anaerolineaceae</taxon>
        <taxon>Anaerolinea</taxon>
    </lineage>
</organism>
<dbReference type="GO" id="GO:0006260">
    <property type="term" value="P:DNA replication"/>
    <property type="evidence" value="ECO:0007669"/>
    <property type="project" value="TreeGrafter"/>
</dbReference>
<dbReference type="GO" id="GO:0005524">
    <property type="term" value="F:ATP binding"/>
    <property type="evidence" value="ECO:0007669"/>
    <property type="project" value="InterPro"/>
</dbReference>
<dbReference type="Gene3D" id="3.40.50.300">
    <property type="entry name" value="P-loop containing nucleotide triphosphate hydrolases"/>
    <property type="match status" value="2"/>
</dbReference>
<dbReference type="eggNOG" id="COG1484">
    <property type="taxonomic scope" value="Bacteria"/>
</dbReference>
<proteinExistence type="predicted"/>
<dbReference type="InterPro" id="IPR027417">
    <property type="entry name" value="P-loop_NTPase"/>
</dbReference>
<dbReference type="InParanoid" id="E8N2B4"/>
<feature type="region of interest" description="Disordered" evidence="1">
    <location>
        <begin position="15"/>
        <end position="34"/>
    </location>
</feature>
<evidence type="ECO:0000313" key="3">
    <source>
        <dbReference type="EMBL" id="BAJ62720.1"/>
    </source>
</evidence>
<dbReference type="InterPro" id="IPR002611">
    <property type="entry name" value="IstB_ATP-bd"/>
</dbReference>
<sequence length="473" mass="53574">MEKIDGPLKRIADAMSKANTPTSSNTESQSSATFRGDPNCPICGGIGFVRRDLPIDHPDFGKVEICSCRSAEVMRATFQRAYRASNLQALEKMTFATFNPRGRHGQGEAMVRSLENAFEQAQKYAHSLNGWLLLIGGYGVGKTHLAAAIAHEAVSLGVPTLFLTVPDLLDWLRYAYDAPDDTFEARFEEIRNIRLLVLDDLGTQNATAWAQEKLYQIFNHRYIHRLSTVITTNQALEEIEGRIQSRLRDIELVNTVRIEAQDYRQPLEDTTKPRLSALPLYSRMTFGTFHFREKEKNITSEERANLRRAFEIAYEFAENPRGWLVLSGDYGCGKTHLAAAIGNYQASLGNPPLFVVVPDLLDHLRSTFSPTSNVSYDEVFEEVRSAKLLILDDLGTQSATPWAREKLYQIINHRYIAELPTVITTSSKPEEIDPRIRSRMLDRRLCTWFAIQAPTYLPTEERRTTRGRKPSLG</sequence>
<feature type="compositionally biased region" description="Polar residues" evidence="1">
    <location>
        <begin position="17"/>
        <end position="33"/>
    </location>
</feature>
<dbReference type="RefSeq" id="WP_013559114.1">
    <property type="nucleotide sequence ID" value="NC_014960.1"/>
</dbReference>
<dbReference type="HOGENOM" id="CLU_582310_0_0_0"/>